<reference evidence="5 6" key="1">
    <citation type="submission" date="2019-12" db="EMBL/GenBank/DDBJ databases">
        <authorList>
            <person name="Dong K."/>
        </authorList>
    </citation>
    <scope>NUCLEOTIDE SEQUENCE [LARGE SCALE GENOMIC DNA]</scope>
    <source>
        <strain evidence="5 6">JCM 31225</strain>
    </source>
</reference>
<sequence>MDVSEMYHDEFYSFLTGRVSTAIGRRLQRNFKLIGLNITAEQWSVLYFLWNAEGISQQELARLTFRDKPSISRLISNLEKQKLLVRVNGSGDRRMNQIYLTAQGHRIKDKCMAQAEKTISEAMSGVDTESMRQAQALLEIVFNNLK</sequence>
<dbReference type="PANTHER" id="PTHR33164:SF64">
    <property type="entry name" value="TRANSCRIPTIONAL REGULATOR SLYA"/>
    <property type="match status" value="1"/>
</dbReference>
<name>A0A6N8L1H3_9SPHI</name>
<dbReference type="SUPFAM" id="SSF46785">
    <property type="entry name" value="Winged helix' DNA-binding domain"/>
    <property type="match status" value="1"/>
</dbReference>
<protein>
    <submittedName>
        <fullName evidence="5">MarR family transcriptional regulator</fullName>
    </submittedName>
</protein>
<feature type="domain" description="HTH marR-type" evidence="4">
    <location>
        <begin position="9"/>
        <end position="143"/>
    </location>
</feature>
<keyword evidence="6" id="KW-1185">Reference proteome</keyword>
<gene>
    <name evidence="5" type="ORF">GQF63_12940</name>
</gene>
<evidence type="ECO:0000256" key="3">
    <source>
        <dbReference type="ARBA" id="ARBA00023163"/>
    </source>
</evidence>
<dbReference type="RefSeq" id="WP_160369656.1">
    <property type="nucleotide sequence ID" value="NZ_WSQA01000009.1"/>
</dbReference>
<dbReference type="InterPro" id="IPR000835">
    <property type="entry name" value="HTH_MarR-typ"/>
</dbReference>
<organism evidence="5 6">
    <name type="scientific">Sphingobacterium humi</name>
    <dbReference type="NCBI Taxonomy" id="1796905"/>
    <lineage>
        <taxon>Bacteria</taxon>
        <taxon>Pseudomonadati</taxon>
        <taxon>Bacteroidota</taxon>
        <taxon>Sphingobacteriia</taxon>
        <taxon>Sphingobacteriales</taxon>
        <taxon>Sphingobacteriaceae</taxon>
        <taxon>Sphingobacterium</taxon>
    </lineage>
</organism>
<proteinExistence type="predicted"/>
<comment type="caution">
    <text evidence="5">The sequence shown here is derived from an EMBL/GenBank/DDBJ whole genome shotgun (WGS) entry which is preliminary data.</text>
</comment>
<dbReference type="PANTHER" id="PTHR33164">
    <property type="entry name" value="TRANSCRIPTIONAL REGULATOR, MARR FAMILY"/>
    <property type="match status" value="1"/>
</dbReference>
<dbReference type="EMBL" id="WSQA01000009">
    <property type="protein sequence ID" value="MVZ62934.1"/>
    <property type="molecule type" value="Genomic_DNA"/>
</dbReference>
<dbReference type="InterPro" id="IPR036388">
    <property type="entry name" value="WH-like_DNA-bd_sf"/>
</dbReference>
<dbReference type="GO" id="GO:0006950">
    <property type="term" value="P:response to stress"/>
    <property type="evidence" value="ECO:0007669"/>
    <property type="project" value="TreeGrafter"/>
</dbReference>
<dbReference type="InterPro" id="IPR039422">
    <property type="entry name" value="MarR/SlyA-like"/>
</dbReference>
<dbReference type="GO" id="GO:0003700">
    <property type="term" value="F:DNA-binding transcription factor activity"/>
    <property type="evidence" value="ECO:0007669"/>
    <property type="project" value="InterPro"/>
</dbReference>
<evidence type="ECO:0000256" key="1">
    <source>
        <dbReference type="ARBA" id="ARBA00023015"/>
    </source>
</evidence>
<keyword evidence="1" id="KW-0805">Transcription regulation</keyword>
<dbReference type="PROSITE" id="PS50995">
    <property type="entry name" value="HTH_MARR_2"/>
    <property type="match status" value="1"/>
</dbReference>
<dbReference type="InterPro" id="IPR036390">
    <property type="entry name" value="WH_DNA-bd_sf"/>
</dbReference>
<dbReference type="GO" id="GO:0003677">
    <property type="term" value="F:DNA binding"/>
    <property type="evidence" value="ECO:0007669"/>
    <property type="project" value="UniProtKB-KW"/>
</dbReference>
<evidence type="ECO:0000259" key="4">
    <source>
        <dbReference type="PROSITE" id="PS50995"/>
    </source>
</evidence>
<dbReference type="Proteomes" id="UP000435036">
    <property type="component" value="Unassembled WGS sequence"/>
</dbReference>
<evidence type="ECO:0000313" key="5">
    <source>
        <dbReference type="EMBL" id="MVZ62934.1"/>
    </source>
</evidence>
<keyword evidence="2" id="KW-0238">DNA-binding</keyword>
<dbReference type="Pfam" id="PF12802">
    <property type="entry name" value="MarR_2"/>
    <property type="match status" value="1"/>
</dbReference>
<dbReference type="SMART" id="SM00347">
    <property type="entry name" value="HTH_MARR"/>
    <property type="match status" value="1"/>
</dbReference>
<dbReference type="Gene3D" id="1.10.10.10">
    <property type="entry name" value="Winged helix-like DNA-binding domain superfamily/Winged helix DNA-binding domain"/>
    <property type="match status" value="1"/>
</dbReference>
<keyword evidence="3" id="KW-0804">Transcription</keyword>
<dbReference type="AlphaFoldDB" id="A0A6N8L1H3"/>
<dbReference type="OrthoDB" id="996843at2"/>
<dbReference type="PRINTS" id="PR00598">
    <property type="entry name" value="HTHMARR"/>
</dbReference>
<evidence type="ECO:0000313" key="6">
    <source>
        <dbReference type="Proteomes" id="UP000435036"/>
    </source>
</evidence>
<accession>A0A6N8L1H3</accession>
<evidence type="ECO:0000256" key="2">
    <source>
        <dbReference type="ARBA" id="ARBA00023125"/>
    </source>
</evidence>